<reference evidence="2" key="1">
    <citation type="submission" date="2022-12" db="EMBL/GenBank/DDBJ databases">
        <authorList>
            <person name="Uljanovas D."/>
        </authorList>
    </citation>
    <scope>NUCLEOTIDE SEQUENCE</scope>
    <source>
        <strain evidence="2">RCM39</strain>
    </source>
</reference>
<evidence type="ECO:0000313" key="2">
    <source>
        <dbReference type="EMBL" id="MDN5064706.1"/>
    </source>
</evidence>
<accession>A0AAW7PU82</accession>
<dbReference type="AlphaFoldDB" id="A0AAW7PU82"/>
<dbReference type="Gene3D" id="3.40.50.11190">
    <property type="match status" value="1"/>
</dbReference>
<dbReference type="Gene3D" id="3.40.50.2000">
    <property type="entry name" value="Glycogen Phosphorylase B"/>
    <property type="match status" value="1"/>
</dbReference>
<protein>
    <recommendedName>
        <fullName evidence="4">Glycosyl transferase family 28 C-terminal domain-containing protein</fullName>
    </recommendedName>
</protein>
<evidence type="ECO:0000313" key="3">
    <source>
        <dbReference type="Proteomes" id="UP001171529"/>
    </source>
</evidence>
<dbReference type="SUPFAM" id="SSF53756">
    <property type="entry name" value="UDP-Glycosyltransferase/glycogen phosphorylase"/>
    <property type="match status" value="1"/>
</dbReference>
<dbReference type="Proteomes" id="UP001171529">
    <property type="component" value="Unassembled WGS sequence"/>
</dbReference>
<reference evidence="2" key="3">
    <citation type="journal article" date="2023" name="Microorganisms">
        <title>Genomic Characterization of Arcobacter butzleri Strains Isolated from Various Sources in Lithuania.</title>
        <authorList>
            <person name="Uljanovas D."/>
            <person name="Golz G."/>
            <person name="Fleischmann S."/>
            <person name="Kudirkiene E."/>
            <person name="Kasetiene N."/>
            <person name="Grineviciene A."/>
            <person name="Tamuleviciene E."/>
            <person name="Aksomaitiene J."/>
            <person name="Alter T."/>
            <person name="Malakauskas M."/>
        </authorList>
    </citation>
    <scope>NUCLEOTIDE SEQUENCE</scope>
    <source>
        <strain evidence="2">RCM39</strain>
    </source>
</reference>
<dbReference type="EMBL" id="JAPZDC010000009">
    <property type="protein sequence ID" value="MDN5064706.1"/>
    <property type="molecule type" value="Genomic_DNA"/>
</dbReference>
<comment type="caution">
    <text evidence="2">The sequence shown here is derived from an EMBL/GenBank/DDBJ whole genome shotgun (WGS) entry which is preliminary data.</text>
</comment>
<dbReference type="Proteomes" id="UP001237843">
    <property type="component" value="Unassembled WGS sequence"/>
</dbReference>
<reference evidence="1" key="4">
    <citation type="submission" date="2023-02" db="EMBL/GenBank/DDBJ databases">
        <authorList>
            <person name="Concha-Toloza M."/>
            <person name="Lopez-Cantillo M."/>
            <person name="Molina-Mora J."/>
            <person name="Collado L."/>
        </authorList>
    </citation>
    <scope>NUCLEOTIDE SEQUENCE</scope>
    <source>
        <strain evidence="1">FR1p273A</strain>
    </source>
</reference>
<reference evidence="1" key="2">
    <citation type="journal article" date="2023" name="Antibiotics">
        <title>Genomic Characterization of Antibiotic-Resistant Campylobacterales Isolated from Chilean Poultry Meat.</title>
        <authorList>
            <person name="Concha-Toloza M."/>
            <person name="Lopez-Cantillo M."/>
            <person name="Molina-Mora J.A."/>
            <person name="Collado L."/>
        </authorList>
    </citation>
    <scope>NUCLEOTIDE SEQUENCE</scope>
    <source>
        <strain evidence="1">FR1p273A</strain>
    </source>
</reference>
<name>A0AAW7PU82_9BACT</name>
<gene>
    <name evidence="2" type="ORF">O8C91_10950</name>
    <name evidence="1" type="ORF">PT520_06980</name>
</gene>
<evidence type="ECO:0008006" key="4">
    <source>
        <dbReference type="Google" id="ProtNLM"/>
    </source>
</evidence>
<evidence type="ECO:0000313" key="1">
    <source>
        <dbReference type="EMBL" id="MDK2062268.1"/>
    </source>
</evidence>
<dbReference type="EMBL" id="JAQTJH010000007">
    <property type="protein sequence ID" value="MDK2062268.1"/>
    <property type="molecule type" value="Genomic_DNA"/>
</dbReference>
<sequence>MIVVHAKGNSQIGIGNLSRSFELVKYLSKSKEDVIGIFECDNELFKRYQYKNIFHSNNLNESINIIRKNQCSIYISDLVNPDKGWSNILKGMGIKYILHFNGLEFGFEPDILFVTDNFDYEITNNKFKIYRGFEYYIVGSDILKYRRNILIPKTSIKNVLICFGGADPAFFSEYFAKRINDSKYNYNIVLGPAMENSRKENIKNIKKNNINYIDSPMNMIELLLKSDILVTLGGMTTYEAMCLGVPASAVRWSYLEYNVKSFGEKNMITDLGSIEEAYENLLNLNMDKVNLICQNAYQIINGNSLKNIKNVIDSLKE</sequence>
<proteinExistence type="predicted"/>
<dbReference type="RefSeq" id="WP_155400717.1">
    <property type="nucleotide sequence ID" value="NZ_CP183408.1"/>
</dbReference>
<organism evidence="2 3">
    <name type="scientific">Aliarcobacter butzleri</name>
    <dbReference type="NCBI Taxonomy" id="28197"/>
    <lineage>
        <taxon>Bacteria</taxon>
        <taxon>Pseudomonadati</taxon>
        <taxon>Campylobacterota</taxon>
        <taxon>Epsilonproteobacteria</taxon>
        <taxon>Campylobacterales</taxon>
        <taxon>Arcobacteraceae</taxon>
        <taxon>Aliarcobacter</taxon>
    </lineage>
</organism>